<keyword evidence="5 7" id="KW-0012">Acyltransferase</keyword>
<evidence type="ECO:0000256" key="2">
    <source>
        <dbReference type="ARBA" id="ARBA00022556"/>
    </source>
</evidence>
<dbReference type="EMBL" id="CP044205">
    <property type="protein sequence ID" value="QFY43984.1"/>
    <property type="molecule type" value="Genomic_DNA"/>
</dbReference>
<dbReference type="PANTHER" id="PTHR43480:SF1">
    <property type="entry name" value="ACYL-[ACYL-CARRIER-PROTEIN]--UDP-N-ACETYLGLUCOSAMINE O-ACYLTRANSFERASE, MITOCHONDRIAL-RELATED"/>
    <property type="match status" value="1"/>
</dbReference>
<keyword evidence="3 7" id="KW-0808">Transferase</keyword>
<dbReference type="Gene3D" id="2.160.10.10">
    <property type="entry name" value="Hexapeptide repeat proteins"/>
    <property type="match status" value="1"/>
</dbReference>
<feature type="domain" description="UDP N-acetylglucosamine O-acyltransferase C-terminal" evidence="6">
    <location>
        <begin position="177"/>
        <end position="222"/>
    </location>
</feature>
<dbReference type="InterPro" id="IPR001451">
    <property type="entry name" value="Hexapep"/>
</dbReference>
<dbReference type="AlphaFoldDB" id="A0A5Q0BP63"/>
<name>A0A5Q0BP63_9GAMM</name>
<evidence type="ECO:0000256" key="5">
    <source>
        <dbReference type="ARBA" id="ARBA00023315"/>
    </source>
</evidence>
<reference evidence="7 8" key="1">
    <citation type="submission" date="2019-09" db="EMBL/GenBank/DDBJ databases">
        <title>Ecophysiology of the spiral-shaped methanotroph Methylospira mobilis as revealed by the complete genome sequence.</title>
        <authorList>
            <person name="Oshkin I.Y."/>
            <person name="Dedysh S.N."/>
            <person name="Miroshnikov K."/>
            <person name="Danilova O.V."/>
            <person name="Hakobyan A."/>
            <person name="Liesack W."/>
        </authorList>
    </citation>
    <scope>NUCLEOTIDE SEQUENCE [LARGE SCALE GENOMIC DNA]</scope>
    <source>
        <strain evidence="7 8">Shm1</strain>
    </source>
</reference>
<gene>
    <name evidence="7" type="primary">lpxA</name>
    <name evidence="7" type="ORF">F6R98_16220</name>
</gene>
<dbReference type="OrthoDB" id="9807278at2"/>
<organism evidence="7 8">
    <name type="scientific">Candidatus Methylospira mobilis</name>
    <dbReference type="NCBI Taxonomy" id="1808979"/>
    <lineage>
        <taxon>Bacteria</taxon>
        <taxon>Pseudomonadati</taxon>
        <taxon>Pseudomonadota</taxon>
        <taxon>Gammaproteobacteria</taxon>
        <taxon>Methylococcales</taxon>
        <taxon>Methylococcaceae</taxon>
        <taxon>Candidatus Methylospira</taxon>
    </lineage>
</organism>
<dbReference type="NCBIfam" id="NF003657">
    <property type="entry name" value="PRK05289.1"/>
    <property type="match status" value="1"/>
</dbReference>
<dbReference type="Pfam" id="PF00132">
    <property type="entry name" value="Hexapep"/>
    <property type="match status" value="2"/>
</dbReference>
<evidence type="ECO:0000256" key="1">
    <source>
        <dbReference type="ARBA" id="ARBA00022516"/>
    </source>
</evidence>
<dbReference type="GO" id="GO:0009245">
    <property type="term" value="P:lipid A biosynthetic process"/>
    <property type="evidence" value="ECO:0007669"/>
    <property type="project" value="UniProtKB-KW"/>
</dbReference>
<dbReference type="GO" id="GO:0016020">
    <property type="term" value="C:membrane"/>
    <property type="evidence" value="ECO:0007669"/>
    <property type="project" value="GOC"/>
</dbReference>
<dbReference type="InterPro" id="IPR010137">
    <property type="entry name" value="Lipid_A_LpxA"/>
</dbReference>
<keyword evidence="1" id="KW-0444">Lipid biosynthesis</keyword>
<dbReference type="GO" id="GO:0008780">
    <property type="term" value="F:acyl-[acyl-carrier-protein]-UDP-N-acetylglucosamine O-acyltransferase activity"/>
    <property type="evidence" value="ECO:0007669"/>
    <property type="project" value="UniProtKB-EC"/>
</dbReference>
<protein>
    <submittedName>
        <fullName evidence="7">Acyl-ACP--UDP-N-acetylglucosamine O-acyltransferase</fullName>
        <ecNumber evidence="7">2.3.1.129</ecNumber>
    </submittedName>
</protein>
<dbReference type="EC" id="2.3.1.129" evidence="7"/>
<dbReference type="RefSeq" id="WP_153249954.1">
    <property type="nucleotide sequence ID" value="NZ_CP044205.1"/>
</dbReference>
<dbReference type="Proteomes" id="UP000325755">
    <property type="component" value="Chromosome"/>
</dbReference>
<dbReference type="Pfam" id="PF13720">
    <property type="entry name" value="Acetyltransf_11"/>
    <property type="match status" value="1"/>
</dbReference>
<dbReference type="InParanoid" id="A0A5Q0BP63"/>
<dbReference type="SUPFAM" id="SSF51161">
    <property type="entry name" value="Trimeric LpxA-like enzymes"/>
    <property type="match status" value="1"/>
</dbReference>
<keyword evidence="4" id="KW-0443">Lipid metabolism</keyword>
<dbReference type="PIRSF" id="PIRSF000456">
    <property type="entry name" value="UDP-GlcNAc_acltr"/>
    <property type="match status" value="1"/>
</dbReference>
<dbReference type="PANTHER" id="PTHR43480">
    <property type="entry name" value="ACYL-[ACYL-CARRIER-PROTEIN]--UDP-N-ACETYLGLUCOSAMINE O-ACYLTRANSFERASE"/>
    <property type="match status" value="1"/>
</dbReference>
<evidence type="ECO:0000259" key="6">
    <source>
        <dbReference type="Pfam" id="PF13720"/>
    </source>
</evidence>
<dbReference type="NCBIfam" id="TIGR01852">
    <property type="entry name" value="lipid_A_lpxA"/>
    <property type="match status" value="1"/>
</dbReference>
<proteinExistence type="predicted"/>
<keyword evidence="2" id="KW-0441">Lipid A biosynthesis</keyword>
<evidence type="ECO:0000256" key="4">
    <source>
        <dbReference type="ARBA" id="ARBA00023098"/>
    </source>
</evidence>
<dbReference type="InterPro" id="IPR029098">
    <property type="entry name" value="Acetyltransf_C"/>
</dbReference>
<evidence type="ECO:0000256" key="3">
    <source>
        <dbReference type="ARBA" id="ARBA00022679"/>
    </source>
</evidence>
<evidence type="ECO:0000313" key="7">
    <source>
        <dbReference type="EMBL" id="QFY43984.1"/>
    </source>
</evidence>
<accession>A0A5Q0BP63</accession>
<evidence type="ECO:0000313" key="8">
    <source>
        <dbReference type="Proteomes" id="UP000325755"/>
    </source>
</evidence>
<dbReference type="CDD" id="cd03351">
    <property type="entry name" value="LbH_UDP-GlcNAc_AT"/>
    <property type="match status" value="1"/>
</dbReference>
<dbReference type="KEGG" id="mmob:F6R98_16220"/>
<sequence>MSVNIHPSAVVSPEAKLGAGVTIGPFAVIEDRVEIGDDCVIGAHAVIQPWVRMGARNTIHPTAVIGGLPQDLAFDPEQETWVEIGENNVFREGVTISRATQPGQATRIGSHCYLMNNSHVGHDCTVGDYTIFAGGATLGGHVHVGDRVFLGGGVMTHQFCRIGSYAMLQGLAGINKDVLPFMMVGGRPGKHYRLNLVGMRRAGIDGDRLKAVSAAIRRIRSGAGLEGLPDTPELAYLAAWLAEPGKRGVLPFIDIRRDTD</sequence>
<keyword evidence="8" id="KW-1185">Reference proteome</keyword>
<dbReference type="InterPro" id="IPR011004">
    <property type="entry name" value="Trimer_LpxA-like_sf"/>
</dbReference>